<dbReference type="SUPFAM" id="SSF50978">
    <property type="entry name" value="WD40 repeat-like"/>
    <property type="match status" value="1"/>
</dbReference>
<feature type="region of interest" description="Disordered" evidence="12">
    <location>
        <begin position="472"/>
        <end position="495"/>
    </location>
</feature>
<feature type="compositionally biased region" description="Basic and acidic residues" evidence="12">
    <location>
        <begin position="477"/>
        <end position="494"/>
    </location>
</feature>
<organism evidence="13 14">
    <name type="scientific">Scophthalmus maximus</name>
    <name type="common">Turbot</name>
    <name type="synonym">Psetta maxima</name>
    <dbReference type="NCBI Taxonomy" id="52904"/>
    <lineage>
        <taxon>Eukaryota</taxon>
        <taxon>Metazoa</taxon>
        <taxon>Chordata</taxon>
        <taxon>Craniata</taxon>
        <taxon>Vertebrata</taxon>
        <taxon>Euteleostomi</taxon>
        <taxon>Actinopterygii</taxon>
        <taxon>Neopterygii</taxon>
        <taxon>Teleostei</taxon>
        <taxon>Neoteleostei</taxon>
        <taxon>Acanthomorphata</taxon>
        <taxon>Carangaria</taxon>
        <taxon>Pleuronectiformes</taxon>
        <taxon>Pleuronectoidei</taxon>
        <taxon>Scophthalmidae</taxon>
        <taxon>Scophthalmus</taxon>
    </lineage>
</organism>
<keyword evidence="10" id="KW-0386">Hypusine biosynthesis</keyword>
<evidence type="ECO:0000256" key="12">
    <source>
        <dbReference type="SAM" id="MobiDB-lite"/>
    </source>
</evidence>
<comment type="pathway">
    <text evidence="3">Protein modification; eIF5A hypusination.</text>
</comment>
<dbReference type="GO" id="GO:0005737">
    <property type="term" value="C:cytoplasm"/>
    <property type="evidence" value="ECO:0007669"/>
    <property type="project" value="TreeGrafter"/>
</dbReference>
<comment type="caution">
    <text evidence="13">The sequence shown here is derived from an EMBL/GenBank/DDBJ whole genome shotgun (WGS) entry which is preliminary data.</text>
</comment>
<dbReference type="InterPro" id="IPR015943">
    <property type="entry name" value="WD40/YVTN_repeat-like_dom_sf"/>
</dbReference>
<evidence type="ECO:0000256" key="2">
    <source>
        <dbReference type="ARBA" id="ARBA00001911"/>
    </source>
</evidence>
<dbReference type="InterPro" id="IPR029035">
    <property type="entry name" value="DHS-like_NAD/FAD-binding_dom"/>
</dbReference>
<comment type="catalytic activity">
    <reaction evidence="1">
        <text>[eIF5A protein]-L-lysine + spermidine = [eIF5A protein]-deoxyhypusine + propane-1,3-diamine</text>
        <dbReference type="Rhea" id="RHEA:33299"/>
        <dbReference type="Rhea" id="RHEA-COMP:10143"/>
        <dbReference type="Rhea" id="RHEA-COMP:10144"/>
        <dbReference type="ChEBI" id="CHEBI:29969"/>
        <dbReference type="ChEBI" id="CHEBI:57484"/>
        <dbReference type="ChEBI" id="CHEBI:57834"/>
        <dbReference type="ChEBI" id="CHEBI:82657"/>
        <dbReference type="EC" id="2.5.1.46"/>
    </reaction>
</comment>
<keyword evidence="6 11" id="KW-0853">WD repeat</keyword>
<dbReference type="InterPro" id="IPR036322">
    <property type="entry name" value="WD40_repeat_dom_sf"/>
</dbReference>
<comment type="cofactor">
    <cofactor evidence="2">
        <name>NAD(+)</name>
        <dbReference type="ChEBI" id="CHEBI:57540"/>
    </cofactor>
</comment>
<evidence type="ECO:0000256" key="6">
    <source>
        <dbReference type="ARBA" id="ARBA00022574"/>
    </source>
</evidence>
<gene>
    <name evidence="13" type="ORF">F2P81_014893</name>
</gene>
<evidence type="ECO:0000256" key="5">
    <source>
        <dbReference type="ARBA" id="ARBA00012683"/>
    </source>
</evidence>
<evidence type="ECO:0000313" key="13">
    <source>
        <dbReference type="EMBL" id="KAF0032603.1"/>
    </source>
</evidence>
<reference evidence="13 14" key="1">
    <citation type="submission" date="2019-06" db="EMBL/GenBank/DDBJ databases">
        <title>Draft genomes of female and male turbot (Scophthalmus maximus).</title>
        <authorList>
            <person name="Xu H."/>
            <person name="Xu X.-W."/>
            <person name="Shao C."/>
            <person name="Chen S."/>
        </authorList>
    </citation>
    <scope>NUCLEOTIDE SEQUENCE [LARGE SCALE GENOMIC DNA]</scope>
    <source>
        <strain evidence="13">Ysfricsl-2016a</strain>
        <tissue evidence="13">Blood</tissue>
    </source>
</reference>
<evidence type="ECO:0000256" key="11">
    <source>
        <dbReference type="PROSITE-ProRule" id="PRU00221"/>
    </source>
</evidence>
<dbReference type="Proteomes" id="UP000438429">
    <property type="component" value="Unassembled WGS sequence"/>
</dbReference>
<dbReference type="PRINTS" id="PR00320">
    <property type="entry name" value="GPROTEINBRPT"/>
</dbReference>
<dbReference type="PROSITE" id="PS50082">
    <property type="entry name" value="WD_REPEATS_2"/>
    <property type="match status" value="3"/>
</dbReference>
<feature type="repeat" description="WD" evidence="11">
    <location>
        <begin position="888"/>
        <end position="914"/>
    </location>
</feature>
<feature type="repeat" description="WD" evidence="11">
    <location>
        <begin position="918"/>
        <end position="952"/>
    </location>
</feature>
<evidence type="ECO:0000256" key="10">
    <source>
        <dbReference type="ARBA" id="ARBA00023256"/>
    </source>
</evidence>
<dbReference type="PROSITE" id="PS50294">
    <property type="entry name" value="WD_REPEATS_REGION"/>
    <property type="match status" value="3"/>
</dbReference>
<feature type="region of interest" description="Disordered" evidence="12">
    <location>
        <begin position="731"/>
        <end position="754"/>
    </location>
</feature>
<dbReference type="SMART" id="SM00320">
    <property type="entry name" value="WD40"/>
    <property type="match status" value="5"/>
</dbReference>
<accession>A0A6A4SEK9</accession>
<dbReference type="FunFam" id="3.40.910.10:FF:000001">
    <property type="entry name" value="Probable deoxyhypusine synthase"/>
    <property type="match status" value="1"/>
</dbReference>
<feature type="repeat" description="WD" evidence="11">
    <location>
        <begin position="629"/>
        <end position="655"/>
    </location>
</feature>
<evidence type="ECO:0000256" key="8">
    <source>
        <dbReference type="ARBA" id="ARBA00022737"/>
    </source>
</evidence>
<dbReference type="InterPro" id="IPR002773">
    <property type="entry name" value="Deoxyhypusine_synthase"/>
</dbReference>
<dbReference type="Pfam" id="PF01916">
    <property type="entry name" value="DS"/>
    <property type="match status" value="2"/>
</dbReference>
<dbReference type="PROSITE" id="PS00678">
    <property type="entry name" value="WD_REPEATS_1"/>
    <property type="match status" value="3"/>
</dbReference>
<sequence>MKTAGLNQSFGALTVEHPEDKPFLRDLLSANFTDIMGSKQIYRNTITLPDTPKVQGYDFNQGVDHRALLQSFLSTGFQATNVGLAILQINSMIKRRQQPVEAANATADKDPSTSLSCTIFLSYTSNLISSGVRESICYLAEHRMVDVLVTTAGGIEEDLIKCLGQIYMGDFTLSGKDLFKKGLDRIGNLLMPDENYTLFQKWLTSILTQMLLEQNTQGVRWTPSKMIHRLGKEINHPESVCYWAYKNSIPVFSPALTDGAIGDVLYIFSAENPGLILDIVEDISGINRIAVNARSTGMIILGGGLAKHHTCNANVWREGADYAVYVNTAQEFDGCDSGARPDEAVSWGKIKLEAQPVKREGADYAVYVNTAQEFDGCDSGARPDEAVSWGKIKLEAQPVKVCHALGIVGKDSTALQLRARRLIGPQAGFPVGPREDFDWPAACLEIEQLITCWKGQASLHKKGCREGYLVRQQQRAGQDREPGAEGQDNGREAEVEGAGVAVWEAAYGADEEMEVAIEGEDGEMQPIEGEDQVARLREEVEERLEIDAAALMEEERDHRMEFIANDGQDGALNQQGDLADPRNLGNGRQEDVEQCQPCRSPSPPPALECIALPTDHFAHINSVLLIGGEGKVLATGSRDRTVKLWDLQAGSSGTLLHTLVCHALGIVGKDSTALQLRARRLIGPQAGFPVGPREDFDWPAACLEIEQLITCWKGQASLHKKGCREGYLVRQQQRAGQDREPGAEGQDNGREAEVEGAGVAVWEAAYGADEEMEVAIEGEDGEMQPIEGEDQVARLREEVEERLEIDAAALMEEERDHRMEFIANDGQDGALNQQGDLADPRNLGNGRQEDVEQCQPCRSPSPPPALECIALPTDHFAHINSVLLIGGEGKVLATGSRDRTVKLWDLQAGSSGTLLHTLVGHQGWVWCLACRGSLLASGGFDSTVRLWDLQAGCAERGLIRAGAAVLCLSCQPDVLLAGAFDKRVSMYDTRVAEPLVKSLCLHGGAVMCLAADDKYIISGGKDCTVSVYDRRAGKGLQKVRVAANTQTRM</sequence>
<dbReference type="InterPro" id="IPR019775">
    <property type="entry name" value="WD40_repeat_CS"/>
</dbReference>
<evidence type="ECO:0000256" key="7">
    <source>
        <dbReference type="ARBA" id="ARBA00022679"/>
    </source>
</evidence>
<dbReference type="Gene3D" id="3.40.910.10">
    <property type="entry name" value="Deoxyhypusine synthase"/>
    <property type="match status" value="2"/>
</dbReference>
<dbReference type="EMBL" id="VEVO01000013">
    <property type="protein sequence ID" value="KAF0032603.1"/>
    <property type="molecule type" value="Genomic_DNA"/>
</dbReference>
<evidence type="ECO:0000256" key="1">
    <source>
        <dbReference type="ARBA" id="ARBA00000952"/>
    </source>
</evidence>
<evidence type="ECO:0000256" key="3">
    <source>
        <dbReference type="ARBA" id="ARBA00005041"/>
    </source>
</evidence>
<keyword evidence="7" id="KW-0808">Transferase</keyword>
<keyword evidence="9" id="KW-0520">NAD</keyword>
<dbReference type="InterPro" id="IPR001680">
    <property type="entry name" value="WD40_rpt"/>
</dbReference>
<dbReference type="Pfam" id="PF00400">
    <property type="entry name" value="WD40"/>
    <property type="match status" value="4"/>
</dbReference>
<dbReference type="SUPFAM" id="SSF52467">
    <property type="entry name" value="DHS-like NAD/FAD-binding domain"/>
    <property type="match status" value="2"/>
</dbReference>
<comment type="similarity">
    <text evidence="4">Belongs to the deoxyhypusine synthase family.</text>
</comment>
<dbReference type="PANTHER" id="PTHR11703:SF0">
    <property type="entry name" value="DEOXYHYPUSINE SYNTHASE"/>
    <property type="match status" value="1"/>
</dbReference>
<dbReference type="InterPro" id="IPR036982">
    <property type="entry name" value="Deoxyhypusine_synthase_sf"/>
</dbReference>
<dbReference type="PANTHER" id="PTHR11703">
    <property type="entry name" value="DEOXYHYPUSINE SYNTHASE"/>
    <property type="match status" value="1"/>
</dbReference>
<evidence type="ECO:0000313" key="14">
    <source>
        <dbReference type="Proteomes" id="UP000438429"/>
    </source>
</evidence>
<dbReference type="EC" id="2.5.1.46" evidence="5"/>
<dbReference type="InterPro" id="IPR020472">
    <property type="entry name" value="WD40_PAC1"/>
</dbReference>
<proteinExistence type="inferred from homology"/>
<dbReference type="GO" id="GO:0034038">
    <property type="term" value="F:deoxyhypusine synthase activity"/>
    <property type="evidence" value="ECO:0007669"/>
    <property type="project" value="UniProtKB-EC"/>
</dbReference>
<name>A0A6A4SEK9_SCOMX</name>
<dbReference type="AlphaFoldDB" id="A0A6A4SEK9"/>
<dbReference type="NCBIfam" id="TIGR00321">
    <property type="entry name" value="dhys"/>
    <property type="match status" value="1"/>
</dbReference>
<dbReference type="Gene3D" id="2.130.10.10">
    <property type="entry name" value="YVTN repeat-like/Quinoprotein amine dehydrogenase"/>
    <property type="match status" value="2"/>
</dbReference>
<evidence type="ECO:0000256" key="9">
    <source>
        <dbReference type="ARBA" id="ARBA00023027"/>
    </source>
</evidence>
<protein>
    <recommendedName>
        <fullName evidence="5">deoxyhypusine synthase</fullName>
        <ecNumber evidence="5">2.5.1.46</ecNumber>
    </recommendedName>
</protein>
<feature type="compositionally biased region" description="Basic and acidic residues" evidence="12">
    <location>
        <begin position="736"/>
        <end position="753"/>
    </location>
</feature>
<evidence type="ECO:0000256" key="4">
    <source>
        <dbReference type="ARBA" id="ARBA00009892"/>
    </source>
</evidence>
<keyword evidence="8" id="KW-0677">Repeat</keyword>